<reference evidence="5" key="1">
    <citation type="journal article" date="2017" name="Nat. Ecol. Evol.">
        <title>Genome expansion and lineage-specific genetic innovations in the forest pathogenic fungi Armillaria.</title>
        <authorList>
            <person name="Sipos G."/>
            <person name="Prasanna A.N."/>
            <person name="Walter M.C."/>
            <person name="O'Connor E."/>
            <person name="Balint B."/>
            <person name="Krizsan K."/>
            <person name="Kiss B."/>
            <person name="Hess J."/>
            <person name="Varga T."/>
            <person name="Slot J."/>
            <person name="Riley R."/>
            <person name="Boka B."/>
            <person name="Rigling D."/>
            <person name="Barry K."/>
            <person name="Lee J."/>
            <person name="Mihaltcheva S."/>
            <person name="LaButti K."/>
            <person name="Lipzen A."/>
            <person name="Waldron R."/>
            <person name="Moloney N.M."/>
            <person name="Sperisen C."/>
            <person name="Kredics L."/>
            <person name="Vagvoelgyi C."/>
            <person name="Patrignani A."/>
            <person name="Fitzpatrick D."/>
            <person name="Nagy I."/>
            <person name="Doyle S."/>
            <person name="Anderson J.B."/>
            <person name="Grigoriev I.V."/>
            <person name="Gueldener U."/>
            <person name="Muensterkoetter M."/>
            <person name="Nagy L.G."/>
        </authorList>
    </citation>
    <scope>NUCLEOTIDE SEQUENCE [LARGE SCALE GENOMIC DNA]</scope>
    <source>
        <strain evidence="5">Ar21-2</strain>
    </source>
</reference>
<dbReference type="AlphaFoldDB" id="A0A2H3DWV1"/>
<dbReference type="GO" id="GO:0009251">
    <property type="term" value="P:glucan catabolic process"/>
    <property type="evidence" value="ECO:0007669"/>
    <property type="project" value="TreeGrafter"/>
</dbReference>
<evidence type="ECO:0000313" key="5">
    <source>
        <dbReference type="Proteomes" id="UP000217790"/>
    </source>
</evidence>
<dbReference type="STRING" id="47427.A0A2H3DWV1"/>
<dbReference type="GO" id="GO:0004553">
    <property type="term" value="F:hydrolase activity, hydrolyzing O-glycosyl compounds"/>
    <property type="evidence" value="ECO:0007669"/>
    <property type="project" value="InterPro"/>
</dbReference>
<dbReference type="PANTHER" id="PTHR10963:SF24">
    <property type="entry name" value="GLYCOSIDASE C21B10.07-RELATED"/>
    <property type="match status" value="1"/>
</dbReference>
<dbReference type="PROSITE" id="PS51762">
    <property type="entry name" value="GH16_2"/>
    <property type="match status" value="1"/>
</dbReference>
<feature type="signal peptide" evidence="2">
    <location>
        <begin position="1"/>
        <end position="25"/>
    </location>
</feature>
<evidence type="ECO:0000313" key="4">
    <source>
        <dbReference type="EMBL" id="PBK99675.1"/>
    </source>
</evidence>
<dbReference type="OMA" id="IQDIRYF"/>
<dbReference type="InterPro" id="IPR050546">
    <property type="entry name" value="Glycosyl_Hydrlase_16"/>
</dbReference>
<dbReference type="InterPro" id="IPR000757">
    <property type="entry name" value="Beta-glucanase-like"/>
</dbReference>
<dbReference type="InterPro" id="IPR013320">
    <property type="entry name" value="ConA-like_dom_sf"/>
</dbReference>
<proteinExistence type="predicted"/>
<dbReference type="EMBL" id="KZ293647">
    <property type="protein sequence ID" value="PBK99675.1"/>
    <property type="molecule type" value="Genomic_DNA"/>
</dbReference>
<dbReference type="InParanoid" id="A0A2H3DWV1"/>
<organism evidence="4 5">
    <name type="scientific">Armillaria gallica</name>
    <name type="common">Bulbous honey fungus</name>
    <name type="synonym">Armillaria bulbosa</name>
    <dbReference type="NCBI Taxonomy" id="47427"/>
    <lineage>
        <taxon>Eukaryota</taxon>
        <taxon>Fungi</taxon>
        <taxon>Dikarya</taxon>
        <taxon>Basidiomycota</taxon>
        <taxon>Agaricomycotina</taxon>
        <taxon>Agaricomycetes</taxon>
        <taxon>Agaricomycetidae</taxon>
        <taxon>Agaricales</taxon>
        <taxon>Marasmiineae</taxon>
        <taxon>Physalacriaceae</taxon>
        <taxon>Armillaria</taxon>
    </lineage>
</organism>
<dbReference type="SUPFAM" id="SSF49899">
    <property type="entry name" value="Concanavalin A-like lectins/glucanases"/>
    <property type="match status" value="1"/>
</dbReference>
<protein>
    <recommendedName>
        <fullName evidence="3">GH16 domain-containing protein</fullName>
    </recommendedName>
</protein>
<name>A0A2H3DWV1_ARMGA</name>
<dbReference type="OrthoDB" id="192832at2759"/>
<keyword evidence="5" id="KW-1185">Reference proteome</keyword>
<evidence type="ECO:0000259" key="3">
    <source>
        <dbReference type="PROSITE" id="PS51762"/>
    </source>
</evidence>
<dbReference type="Gene3D" id="2.60.120.200">
    <property type="match status" value="1"/>
</dbReference>
<dbReference type="CDD" id="cd02181">
    <property type="entry name" value="GH16_fungal_Lam16A_glucanase"/>
    <property type="match status" value="1"/>
</dbReference>
<keyword evidence="2" id="KW-0732">Signal</keyword>
<feature type="region of interest" description="Disordered" evidence="1">
    <location>
        <begin position="47"/>
        <end position="68"/>
    </location>
</feature>
<dbReference type="Proteomes" id="UP000217790">
    <property type="component" value="Unassembled WGS sequence"/>
</dbReference>
<evidence type="ECO:0000256" key="1">
    <source>
        <dbReference type="SAM" id="MobiDB-lite"/>
    </source>
</evidence>
<gene>
    <name evidence="4" type="ORF">ARMGADRAFT_1161294</name>
</gene>
<feature type="domain" description="GH16" evidence="3">
    <location>
        <begin position="99"/>
        <end position="389"/>
    </location>
</feature>
<accession>A0A2H3DWV1</accession>
<dbReference type="Pfam" id="PF26113">
    <property type="entry name" value="GH16_XgeA"/>
    <property type="match status" value="1"/>
</dbReference>
<evidence type="ECO:0000256" key="2">
    <source>
        <dbReference type="SAM" id="SignalP"/>
    </source>
</evidence>
<sequence length="486" mass="51250">MFPIFQLTLSVILFTTLSLSLPVHPAQNRAAPKSRNSLDHLEARLSSSISGSVHKRDPGATIIINGSPTTLSDVDRSKYTPLKRQQVVATPGTTDPGAPTAAAPANPVATAGAMNTTDQIAGGTYQLLDMYKGKDFLNSEKWQYWSDSDPTHGSVNYQTMEAAVEKKLAFVGDDGTVTLAVDDTTALGDGENRDSVRISSVKKYDSGLFIASFSAMPYGCSVWPAWWTVGDNWPNQGEIDVLENVHNANANQYTFHTGDGCTIQASDDMTAKLNNEQCAVSGGSDNAGCGMVDTANPNYSYGKQFNEIGGGIFAHLWNDKGIQIWHFPKTSIPDDITAGRPNLANWGKPAAFLPNSASCDTGTHFKGHNLVIDTTLCGDWANPTYSGAGCPGTCSDAVKDPKNYKTAKWNINYIAVYSAGGGSTGGNSSTAGTKVKTGTNPGALAAVVSSPVVSEPSALLTQRFVASVAEPTATMSSVTVATGDPR</sequence>
<dbReference type="PANTHER" id="PTHR10963">
    <property type="entry name" value="GLYCOSYL HYDROLASE-RELATED"/>
    <property type="match status" value="1"/>
</dbReference>
<feature type="chain" id="PRO_5013910725" description="GH16 domain-containing protein" evidence="2">
    <location>
        <begin position="26"/>
        <end position="486"/>
    </location>
</feature>